<keyword evidence="7" id="KW-0833">Ubl conjugation pathway</keyword>
<name>A0AA38S2A9_9PEZI</name>
<feature type="region of interest" description="Disordered" evidence="11">
    <location>
        <begin position="28"/>
        <end position="56"/>
    </location>
</feature>
<feature type="compositionally biased region" description="Basic and acidic residues" evidence="11">
    <location>
        <begin position="122"/>
        <end position="131"/>
    </location>
</feature>
<accession>A0AA38S2A9</accession>
<dbReference type="InterPro" id="IPR017907">
    <property type="entry name" value="Znf_RING_CS"/>
</dbReference>
<keyword evidence="10" id="KW-0175">Coiled coil</keyword>
<dbReference type="Gene3D" id="3.30.40.10">
    <property type="entry name" value="Zinc/RING finger domain, C3HC4 (zinc finger)"/>
    <property type="match status" value="1"/>
</dbReference>
<dbReference type="SUPFAM" id="SSF57850">
    <property type="entry name" value="RING/U-box"/>
    <property type="match status" value="3"/>
</dbReference>
<dbReference type="EMBL" id="JANBVN010000005">
    <property type="protein sequence ID" value="KAJ9165297.1"/>
    <property type="molecule type" value="Genomic_DNA"/>
</dbReference>
<evidence type="ECO:0000256" key="8">
    <source>
        <dbReference type="ARBA" id="ARBA00022833"/>
    </source>
</evidence>
<evidence type="ECO:0000256" key="10">
    <source>
        <dbReference type="SAM" id="Coils"/>
    </source>
</evidence>
<dbReference type="AlphaFoldDB" id="A0AA38S2A9"/>
<keyword evidence="8" id="KW-0862">Zinc</keyword>
<dbReference type="PANTHER" id="PTHR11685">
    <property type="entry name" value="RBR FAMILY RING FINGER AND IBR DOMAIN-CONTAINING"/>
    <property type="match status" value="1"/>
</dbReference>
<evidence type="ECO:0000256" key="6">
    <source>
        <dbReference type="ARBA" id="ARBA00022771"/>
    </source>
</evidence>
<keyword evidence="15" id="KW-1185">Reference proteome</keyword>
<keyword evidence="3 14" id="KW-0808">Transferase</keyword>
<dbReference type="CDD" id="cd20335">
    <property type="entry name" value="BRcat_RBR"/>
    <property type="match status" value="1"/>
</dbReference>
<reference evidence="14" key="1">
    <citation type="submission" date="2022-07" db="EMBL/GenBank/DDBJ databases">
        <title>Fungi with potential for degradation of polypropylene.</title>
        <authorList>
            <person name="Gostincar C."/>
        </authorList>
    </citation>
    <scope>NUCLEOTIDE SEQUENCE</scope>
    <source>
        <strain evidence="14">EXF-13287</strain>
    </source>
</reference>
<dbReference type="InterPro" id="IPR013083">
    <property type="entry name" value="Znf_RING/FYVE/PHD"/>
</dbReference>
<keyword evidence="6 9" id="KW-0863">Zinc-finger</keyword>
<dbReference type="GO" id="GO:0016567">
    <property type="term" value="P:protein ubiquitination"/>
    <property type="evidence" value="ECO:0007669"/>
    <property type="project" value="InterPro"/>
</dbReference>
<feature type="compositionally biased region" description="Low complexity" evidence="11">
    <location>
        <begin position="90"/>
        <end position="111"/>
    </location>
</feature>
<comment type="caution">
    <text evidence="14">The sequence shown here is derived from an EMBL/GenBank/DDBJ whole genome shotgun (WGS) entry which is preliminary data.</text>
</comment>
<evidence type="ECO:0000256" key="1">
    <source>
        <dbReference type="ARBA" id="ARBA00001798"/>
    </source>
</evidence>
<feature type="region of interest" description="Disordered" evidence="11">
    <location>
        <begin position="77"/>
        <end position="139"/>
    </location>
</feature>
<protein>
    <recommendedName>
        <fullName evidence="2">RBR-type E3 ubiquitin transferase</fullName>
        <ecNumber evidence="2">2.3.2.31</ecNumber>
    </recommendedName>
</protein>
<feature type="coiled-coil region" evidence="10">
    <location>
        <begin position="362"/>
        <end position="431"/>
    </location>
</feature>
<dbReference type="Pfam" id="PF01485">
    <property type="entry name" value="IBR"/>
    <property type="match status" value="1"/>
</dbReference>
<dbReference type="SMART" id="SM00184">
    <property type="entry name" value="RING"/>
    <property type="match status" value="2"/>
</dbReference>
<dbReference type="CDD" id="cd20336">
    <property type="entry name" value="Rcat_RBR"/>
    <property type="match status" value="1"/>
</dbReference>
<dbReference type="PROSITE" id="PS00518">
    <property type="entry name" value="ZF_RING_1"/>
    <property type="match status" value="1"/>
</dbReference>
<evidence type="ECO:0000259" key="13">
    <source>
        <dbReference type="PROSITE" id="PS51873"/>
    </source>
</evidence>
<evidence type="ECO:0000256" key="4">
    <source>
        <dbReference type="ARBA" id="ARBA00022723"/>
    </source>
</evidence>
<dbReference type="InterPro" id="IPR044066">
    <property type="entry name" value="TRIAD_supradom"/>
</dbReference>
<evidence type="ECO:0000256" key="2">
    <source>
        <dbReference type="ARBA" id="ARBA00012251"/>
    </source>
</evidence>
<dbReference type="InterPro" id="IPR031127">
    <property type="entry name" value="E3_UB_ligase_RBR"/>
</dbReference>
<evidence type="ECO:0000256" key="7">
    <source>
        <dbReference type="ARBA" id="ARBA00022786"/>
    </source>
</evidence>
<dbReference type="PROSITE" id="PS50089">
    <property type="entry name" value="ZF_RING_2"/>
    <property type="match status" value="1"/>
</dbReference>
<evidence type="ECO:0000256" key="3">
    <source>
        <dbReference type="ARBA" id="ARBA00022679"/>
    </source>
</evidence>
<organism evidence="14 15">
    <name type="scientific">Coniochaeta hoffmannii</name>
    <dbReference type="NCBI Taxonomy" id="91930"/>
    <lineage>
        <taxon>Eukaryota</taxon>
        <taxon>Fungi</taxon>
        <taxon>Dikarya</taxon>
        <taxon>Ascomycota</taxon>
        <taxon>Pezizomycotina</taxon>
        <taxon>Sordariomycetes</taxon>
        <taxon>Sordariomycetidae</taxon>
        <taxon>Coniochaetales</taxon>
        <taxon>Coniochaetaceae</taxon>
        <taxon>Coniochaeta</taxon>
    </lineage>
</organism>
<dbReference type="Pfam" id="PF22191">
    <property type="entry name" value="IBR_1"/>
    <property type="match status" value="1"/>
</dbReference>
<evidence type="ECO:0000256" key="5">
    <source>
        <dbReference type="ARBA" id="ARBA00022737"/>
    </source>
</evidence>
<gene>
    <name evidence="14" type="ORF">NKR19_g591</name>
</gene>
<dbReference type="GO" id="GO:0008270">
    <property type="term" value="F:zinc ion binding"/>
    <property type="evidence" value="ECO:0007669"/>
    <property type="project" value="UniProtKB-KW"/>
</dbReference>
<dbReference type="GO" id="GO:0061630">
    <property type="term" value="F:ubiquitin protein ligase activity"/>
    <property type="evidence" value="ECO:0007669"/>
    <property type="project" value="UniProtKB-EC"/>
</dbReference>
<dbReference type="SMART" id="SM00647">
    <property type="entry name" value="IBR"/>
    <property type="match status" value="2"/>
</dbReference>
<evidence type="ECO:0000256" key="11">
    <source>
        <dbReference type="SAM" id="MobiDB-lite"/>
    </source>
</evidence>
<feature type="domain" description="RING-type" evidence="13">
    <location>
        <begin position="207"/>
        <end position="510"/>
    </location>
</feature>
<keyword evidence="4" id="KW-0479">Metal-binding</keyword>
<dbReference type="Proteomes" id="UP001174691">
    <property type="component" value="Unassembled WGS sequence"/>
</dbReference>
<dbReference type="Gene3D" id="1.20.120.1750">
    <property type="match status" value="1"/>
</dbReference>
<dbReference type="InterPro" id="IPR002867">
    <property type="entry name" value="IBR_dom"/>
</dbReference>
<proteinExistence type="predicted"/>
<evidence type="ECO:0000313" key="15">
    <source>
        <dbReference type="Proteomes" id="UP001174691"/>
    </source>
</evidence>
<feature type="domain" description="RING-type" evidence="12">
    <location>
        <begin position="211"/>
        <end position="265"/>
    </location>
</feature>
<keyword evidence="5" id="KW-0677">Repeat</keyword>
<evidence type="ECO:0000313" key="14">
    <source>
        <dbReference type="EMBL" id="KAJ9165297.1"/>
    </source>
</evidence>
<comment type="catalytic activity">
    <reaction evidence="1">
        <text>[E2 ubiquitin-conjugating enzyme]-S-ubiquitinyl-L-cysteine + [acceptor protein]-L-lysine = [E2 ubiquitin-conjugating enzyme]-L-cysteine + [acceptor protein]-N(6)-ubiquitinyl-L-lysine.</text>
        <dbReference type="EC" id="2.3.2.31"/>
    </reaction>
</comment>
<evidence type="ECO:0000259" key="12">
    <source>
        <dbReference type="PROSITE" id="PS50089"/>
    </source>
</evidence>
<sequence>MASTAVAPGYYRPVSASILGGLEEETQQLDAAHPAVPEGPRTTLPSIQAGSRGQGQARPIFQYRATNPAILHDFGYIFAPGPQSSQRAASDGQTRESTTTTSGSRGYGPPSQTLFSGFDEPEQPRSKERNGASHAAVHSNNPYANLIEARQNAMTTNFLRSQQDLGGGELPDFPGDEHGFGQRYQLTNQAARVVVTNQRTPPEILSGEIECIVCTDSKPVAEFPGAAITKTCAHPPTTCLDCVAVSIRSDLDTRLWNEIRCPECRETLQYDDVQRYADAETRERYQTLSFRRAVSEADNFVWCAAGCGYGQVHEGGLASPIVACLLCGRRSCFAHGGVAWHENLSCEEYDALRADPANFRSRFELENEAAEEAERARREQEDADRVYAQSLAEELRAEEVARLERIAREARERETKVREEQRRANEAMRAEVLRRRREDEKTAATVARTTKPCPGCGWAIEKNRGCAHMTCIKCSHQFCWDCLADHRKIVERDNSVHLEECPWHPSNMKD</sequence>
<dbReference type="PROSITE" id="PS51873">
    <property type="entry name" value="TRIAD"/>
    <property type="match status" value="1"/>
</dbReference>
<evidence type="ECO:0000256" key="9">
    <source>
        <dbReference type="PROSITE-ProRule" id="PRU00175"/>
    </source>
</evidence>
<dbReference type="EC" id="2.3.2.31" evidence="2"/>
<dbReference type="InterPro" id="IPR001841">
    <property type="entry name" value="Znf_RING"/>
</dbReference>